<evidence type="ECO:0000313" key="2">
    <source>
        <dbReference type="EMBL" id="CUM89495.1"/>
    </source>
</evidence>
<dbReference type="InterPro" id="IPR051693">
    <property type="entry name" value="UPF0046_metallophosphoest"/>
</dbReference>
<dbReference type="GO" id="GO:0016787">
    <property type="term" value="F:hydrolase activity"/>
    <property type="evidence" value="ECO:0007669"/>
    <property type="project" value="UniProtKB-KW"/>
</dbReference>
<gene>
    <name evidence="2" type="ORF">ERS852582_01023</name>
</gene>
<accession>A0A173SIC0</accession>
<dbReference type="PANTHER" id="PTHR12905:SF0">
    <property type="entry name" value="CALCINEURIN-LIKE PHOSPHOESTERASE DOMAIN-CONTAINING PROTEIN"/>
    <property type="match status" value="1"/>
</dbReference>
<name>A0A173SIC0_9FIRM</name>
<sequence length="229" mass="26396">MSRPDRKRMEHTNVKILAISDVPSKALWDYDTRARLEGIDLILSCGDLPKKYLEYLTNFTAAPILYVHGNHDGSYQTQGEPGGCICVDDQVYTWKGLRIMGLGGCQRYNKEDTYQYTEKAMRRRAHKLEHQVHKRGGIDLLLTHAPAKGLNDGDDCAHRGFECFNEILDEYQPKWFIHGHVHLNYDAKLPRVCTRGNTTVINATERYVFEIPDPDPAEERKTLWRMLGF</sequence>
<dbReference type="Pfam" id="PF00149">
    <property type="entry name" value="Metallophos"/>
    <property type="match status" value="1"/>
</dbReference>
<proteinExistence type="predicted"/>
<reference evidence="2 3" key="1">
    <citation type="submission" date="2015-09" db="EMBL/GenBank/DDBJ databases">
        <authorList>
            <consortium name="Pathogen Informatics"/>
        </authorList>
    </citation>
    <scope>NUCLEOTIDE SEQUENCE [LARGE SCALE GENOMIC DNA]</scope>
    <source>
        <strain evidence="2 3">2789STDY5834970</strain>
    </source>
</reference>
<dbReference type="InterPro" id="IPR029052">
    <property type="entry name" value="Metallo-depent_PP-like"/>
</dbReference>
<dbReference type="Proteomes" id="UP000095649">
    <property type="component" value="Unassembled WGS sequence"/>
</dbReference>
<keyword evidence="2" id="KW-0378">Hydrolase</keyword>
<feature type="domain" description="Calcineurin-like phosphoesterase" evidence="1">
    <location>
        <begin position="15"/>
        <end position="182"/>
    </location>
</feature>
<dbReference type="InterPro" id="IPR004843">
    <property type="entry name" value="Calcineurin-like_PHP"/>
</dbReference>
<organism evidence="2 3">
    <name type="scientific">Faecalibacterium prausnitzii</name>
    <dbReference type="NCBI Taxonomy" id="853"/>
    <lineage>
        <taxon>Bacteria</taxon>
        <taxon>Bacillati</taxon>
        <taxon>Bacillota</taxon>
        <taxon>Clostridia</taxon>
        <taxon>Eubacteriales</taxon>
        <taxon>Oscillospiraceae</taxon>
        <taxon>Faecalibacterium</taxon>
    </lineage>
</organism>
<evidence type="ECO:0000313" key="3">
    <source>
        <dbReference type="Proteomes" id="UP000095649"/>
    </source>
</evidence>
<dbReference type="Gene3D" id="3.60.21.10">
    <property type="match status" value="1"/>
</dbReference>
<dbReference type="PANTHER" id="PTHR12905">
    <property type="entry name" value="METALLOPHOSPHOESTERASE"/>
    <property type="match status" value="1"/>
</dbReference>
<dbReference type="AlphaFoldDB" id="A0A173SIC0"/>
<protein>
    <submittedName>
        <fullName evidence="2">Predicted phosphoesterase or phosphohydrolase</fullName>
    </submittedName>
</protein>
<dbReference type="EMBL" id="CYXN01000005">
    <property type="protein sequence ID" value="CUM89495.1"/>
    <property type="molecule type" value="Genomic_DNA"/>
</dbReference>
<dbReference type="SUPFAM" id="SSF56300">
    <property type="entry name" value="Metallo-dependent phosphatases"/>
    <property type="match status" value="1"/>
</dbReference>
<evidence type="ECO:0000259" key="1">
    <source>
        <dbReference type="Pfam" id="PF00149"/>
    </source>
</evidence>